<reference evidence="4" key="1">
    <citation type="submission" date="2024-05" db="EMBL/GenBank/DDBJ databases">
        <authorList>
            <person name="Kim S."/>
            <person name="Heo J."/>
            <person name="Choi H."/>
            <person name="Choi Y."/>
            <person name="Kwon S.-W."/>
            <person name="Kim Y."/>
        </authorList>
    </citation>
    <scope>NUCLEOTIDE SEQUENCE</scope>
    <source>
        <strain evidence="4">KACC 23698</strain>
    </source>
</reference>
<dbReference type="PROSITE" id="PS51257">
    <property type="entry name" value="PROKAR_LIPOPROTEIN"/>
    <property type="match status" value="1"/>
</dbReference>
<name>A0AAU7JH21_9HYPH</name>
<dbReference type="InterPro" id="IPR050698">
    <property type="entry name" value="MBL"/>
</dbReference>
<organism evidence="4">
    <name type="scientific">Alsobacter sp. KACC 23698</name>
    <dbReference type="NCBI Taxonomy" id="3149229"/>
    <lineage>
        <taxon>Bacteria</taxon>
        <taxon>Pseudomonadati</taxon>
        <taxon>Pseudomonadota</taxon>
        <taxon>Alphaproteobacteria</taxon>
        <taxon>Hyphomicrobiales</taxon>
        <taxon>Alsobacteraceae</taxon>
        <taxon>Alsobacter</taxon>
    </lineage>
</organism>
<dbReference type="GO" id="GO:0004521">
    <property type="term" value="F:RNA endonuclease activity"/>
    <property type="evidence" value="ECO:0007669"/>
    <property type="project" value="TreeGrafter"/>
</dbReference>
<dbReference type="EMBL" id="CP157484">
    <property type="protein sequence ID" value="XBO39279.1"/>
    <property type="molecule type" value="Genomic_DNA"/>
</dbReference>
<dbReference type="RefSeq" id="WP_406856120.1">
    <property type="nucleotide sequence ID" value="NZ_CP157484.1"/>
</dbReference>
<dbReference type="InterPro" id="IPR022712">
    <property type="entry name" value="Beta_Casp"/>
</dbReference>
<dbReference type="Pfam" id="PF10996">
    <property type="entry name" value="Beta-Casp"/>
    <property type="match status" value="1"/>
</dbReference>
<keyword evidence="1 4" id="KW-0378">Hydrolase</keyword>
<feature type="domain" description="Beta-Casp" evidence="3">
    <location>
        <begin position="258"/>
        <end position="378"/>
    </location>
</feature>
<dbReference type="Gene3D" id="3.40.50.10890">
    <property type="match status" value="1"/>
</dbReference>
<dbReference type="Pfam" id="PF00753">
    <property type="entry name" value="Lactamase_B"/>
    <property type="match status" value="1"/>
</dbReference>
<dbReference type="AlphaFoldDB" id="A0AAU7JH21"/>
<feature type="domain" description="Metallo-beta-lactamase" evidence="2">
    <location>
        <begin position="14"/>
        <end position="244"/>
    </location>
</feature>
<dbReference type="InterPro" id="IPR001279">
    <property type="entry name" value="Metallo-B-lactamas"/>
</dbReference>
<proteinExistence type="predicted"/>
<sequence length="532" mass="58396">MLRLTFHGAALGVTGSCFVLDTGPVRVLIDCGLFQGSKTEKELNYRAFPFRPESIQAVVLTHAHIDHSGLLPKLVREGFQGPIYATRATADLCSVMLPDSGHIQEMEVEQLNRRNARRGRAAAVEPIYTADDAAEAQRLFKPVELGGWVAVADGVRVRFWNAGHLLGSAAIEVEAIENGQRTRLLFSGDLGPAHKLLQSDPAGPQDVDYVVCESTYGDTDRPEVTPASRRALLRDEVQAARRTHGGALLIPSFAVERTQELLVDLVALMGSGELPQAPIFIDSPLAGRATAVFEAHAGEIENGDAFRRALSSRHVRFTDTVEQSKAIDRVRSFHIIIAASGMCEAGRIRHHLKEWLWREEGTVLLVGFQAQGTLGRILQDGASRVRIQGEEIDVRARIRSLDLYSGHADAPELAAWLKARLPIQKGVFLVHGEEPAIMALKDRASSFLPTGRILTPRLDESFALTPDGAQSIETAGPSRIRPEQIGHLDWHNDLSRLLLDIGDAVRQAADERARRVVIRRLRRALDESGPAH</sequence>
<dbReference type="Pfam" id="PF07521">
    <property type="entry name" value="RMMBL"/>
    <property type="match status" value="1"/>
</dbReference>
<evidence type="ECO:0000259" key="3">
    <source>
        <dbReference type="SMART" id="SM01027"/>
    </source>
</evidence>
<dbReference type="SUPFAM" id="SSF56281">
    <property type="entry name" value="Metallo-hydrolase/oxidoreductase"/>
    <property type="match status" value="1"/>
</dbReference>
<evidence type="ECO:0000313" key="4">
    <source>
        <dbReference type="EMBL" id="XBO39279.1"/>
    </source>
</evidence>
<protein>
    <submittedName>
        <fullName evidence="4">MBL fold metallo-hydrolase</fullName>
        <ecNumber evidence="4">3.-.-.-</ecNumber>
    </submittedName>
</protein>
<evidence type="ECO:0000256" key="1">
    <source>
        <dbReference type="ARBA" id="ARBA00022801"/>
    </source>
</evidence>
<dbReference type="GO" id="GO:0016787">
    <property type="term" value="F:hydrolase activity"/>
    <property type="evidence" value="ECO:0007669"/>
    <property type="project" value="UniProtKB-KW"/>
</dbReference>
<dbReference type="PANTHER" id="PTHR11203:SF37">
    <property type="entry name" value="INTEGRATOR COMPLEX SUBUNIT 11"/>
    <property type="match status" value="1"/>
</dbReference>
<gene>
    <name evidence="4" type="ORF">ABEG18_00375</name>
</gene>
<dbReference type="CDD" id="cd16295">
    <property type="entry name" value="TTHA0252-CPSF-like_MBL-fold"/>
    <property type="match status" value="1"/>
</dbReference>
<accession>A0AAU7JH21</accession>
<dbReference type="EC" id="3.-.-.-" evidence="4"/>
<evidence type="ECO:0000259" key="2">
    <source>
        <dbReference type="SMART" id="SM00849"/>
    </source>
</evidence>
<dbReference type="SMART" id="SM01027">
    <property type="entry name" value="Beta-Casp"/>
    <property type="match status" value="1"/>
</dbReference>
<dbReference type="SMART" id="SM00849">
    <property type="entry name" value="Lactamase_B"/>
    <property type="match status" value="1"/>
</dbReference>
<dbReference type="InterPro" id="IPR036866">
    <property type="entry name" value="RibonucZ/Hydroxyglut_hydro"/>
</dbReference>
<dbReference type="Gene3D" id="3.60.15.10">
    <property type="entry name" value="Ribonuclease Z/Hydroxyacylglutathione hydrolase-like"/>
    <property type="match status" value="1"/>
</dbReference>
<dbReference type="InterPro" id="IPR011108">
    <property type="entry name" value="RMMBL"/>
</dbReference>
<dbReference type="PANTHER" id="PTHR11203">
    <property type="entry name" value="CLEAVAGE AND POLYADENYLATION SPECIFICITY FACTOR FAMILY MEMBER"/>
    <property type="match status" value="1"/>
</dbReference>